<accession>A0A4R5DQN1</accession>
<dbReference type="InterPro" id="IPR024165">
    <property type="entry name" value="Kan/Strep_kinase"/>
</dbReference>
<feature type="binding site" evidence="8">
    <location>
        <position position="161"/>
    </location>
    <ligand>
        <name>Mg(2+)</name>
        <dbReference type="ChEBI" id="CHEBI:18420"/>
    </ligand>
</feature>
<dbReference type="CDD" id="cd05150">
    <property type="entry name" value="APH"/>
    <property type="match status" value="1"/>
</dbReference>
<dbReference type="AlphaFoldDB" id="A0A4R5DQN1"/>
<feature type="region of interest" description="Disordered" evidence="9">
    <location>
        <begin position="1"/>
        <end position="33"/>
    </location>
</feature>
<dbReference type="PIRSF" id="PIRSF000706">
    <property type="entry name" value="Kanamycin_kin"/>
    <property type="match status" value="1"/>
</dbReference>
<evidence type="ECO:0000259" key="10">
    <source>
        <dbReference type="Pfam" id="PF01636"/>
    </source>
</evidence>
<reference evidence="11 12" key="1">
    <citation type="submission" date="2019-03" db="EMBL/GenBank/DDBJ databases">
        <title>Draft genome sequences of novel Actinobacteria.</title>
        <authorList>
            <person name="Sahin N."/>
            <person name="Ay H."/>
            <person name="Saygin H."/>
        </authorList>
    </citation>
    <scope>NUCLEOTIDE SEQUENCE [LARGE SCALE GENOMIC DNA]</scope>
    <source>
        <strain evidence="11 12">5K138</strain>
    </source>
</reference>
<comment type="similarity">
    <text evidence="1">Belongs to the aminoglycoside phosphotransferase family.</text>
</comment>
<dbReference type="GO" id="GO:0016301">
    <property type="term" value="F:kinase activity"/>
    <property type="evidence" value="ECO:0007669"/>
    <property type="project" value="UniProtKB-KW"/>
</dbReference>
<evidence type="ECO:0000256" key="6">
    <source>
        <dbReference type="ARBA" id="ARBA00023251"/>
    </source>
</evidence>
<dbReference type="NCBIfam" id="NF033068">
    <property type="entry name" value="APH_3p"/>
    <property type="match status" value="1"/>
</dbReference>
<keyword evidence="6" id="KW-0046">Antibiotic resistance</keyword>
<comment type="caution">
    <text evidence="11">The sequence shown here is derived from an EMBL/GenBank/DDBJ whole genome shotgun (WGS) entry which is preliminary data.</text>
</comment>
<keyword evidence="5" id="KW-0067">ATP-binding</keyword>
<evidence type="ECO:0000256" key="7">
    <source>
        <dbReference type="PIRSR" id="PIRSR000706-1"/>
    </source>
</evidence>
<dbReference type="InterPro" id="IPR051678">
    <property type="entry name" value="AGP_Transferase"/>
</dbReference>
<dbReference type="Gene3D" id="3.30.200.20">
    <property type="entry name" value="Phosphorylase Kinase, domain 1"/>
    <property type="match status" value="1"/>
</dbReference>
<dbReference type="EMBL" id="SMKZ01000001">
    <property type="protein sequence ID" value="TDE15977.1"/>
    <property type="molecule type" value="Genomic_DNA"/>
</dbReference>
<organism evidence="11 12">
    <name type="scientific">Jiangella asiatica</name>
    <dbReference type="NCBI Taxonomy" id="2530372"/>
    <lineage>
        <taxon>Bacteria</taxon>
        <taxon>Bacillati</taxon>
        <taxon>Actinomycetota</taxon>
        <taxon>Actinomycetes</taxon>
        <taxon>Jiangellales</taxon>
        <taxon>Jiangellaceae</taxon>
        <taxon>Jiangella</taxon>
    </lineage>
</organism>
<dbReference type="GO" id="GO:0046872">
    <property type="term" value="F:metal ion binding"/>
    <property type="evidence" value="ECO:0007669"/>
    <property type="project" value="UniProtKB-KW"/>
</dbReference>
<dbReference type="InParanoid" id="A0A4R5DQN1"/>
<dbReference type="InterPro" id="IPR011009">
    <property type="entry name" value="Kinase-like_dom_sf"/>
</dbReference>
<feature type="compositionally biased region" description="Basic and acidic residues" evidence="9">
    <location>
        <begin position="14"/>
        <end position="33"/>
    </location>
</feature>
<gene>
    <name evidence="11" type="ORF">E1269_01420</name>
</gene>
<dbReference type="Proteomes" id="UP000294739">
    <property type="component" value="Unassembled WGS sequence"/>
</dbReference>
<dbReference type="Gene3D" id="3.90.1200.10">
    <property type="match status" value="1"/>
</dbReference>
<evidence type="ECO:0000256" key="2">
    <source>
        <dbReference type="ARBA" id="ARBA00022679"/>
    </source>
</evidence>
<keyword evidence="4" id="KW-0418">Kinase</keyword>
<dbReference type="GO" id="GO:0016773">
    <property type="term" value="F:phosphotransferase activity, alcohol group as acceptor"/>
    <property type="evidence" value="ECO:0007669"/>
    <property type="project" value="InterPro"/>
</dbReference>
<evidence type="ECO:0000256" key="3">
    <source>
        <dbReference type="ARBA" id="ARBA00022741"/>
    </source>
</evidence>
<sequence>MWERVSAGQSGAEVSRRDGVFRKRSDHPGDDLVGEGERLRWLRRHGIPAAEVLECRPGRLVTAQVPGRSADQPWPDDDLPRVVDALADLTRALHAIPVAECPFDRRLATTVPAALSADPDLDDLDDERAGWTRDQLVAELLATRPDGEDLAVCHGDLDLLNVLLDPTTCTVTGVIDAGRLGVADRWLDLAVVTRSLEGNHGAESGRRFLERYGVAADPAKQDFYRLLDEFF</sequence>
<dbReference type="InterPro" id="IPR002575">
    <property type="entry name" value="Aminoglycoside_PTrfase"/>
</dbReference>
<dbReference type="SUPFAM" id="SSF56112">
    <property type="entry name" value="Protein kinase-like (PK-like)"/>
    <property type="match status" value="1"/>
</dbReference>
<evidence type="ECO:0000256" key="1">
    <source>
        <dbReference type="ARBA" id="ARBA00006219"/>
    </source>
</evidence>
<name>A0A4R5DQN1_9ACTN</name>
<keyword evidence="12" id="KW-1185">Reference proteome</keyword>
<dbReference type="PANTHER" id="PTHR21310:SF41">
    <property type="entry name" value="3'-PHOSPHOTRANSFERASE, PUTATIVE-RELATED"/>
    <property type="match status" value="1"/>
</dbReference>
<keyword evidence="3" id="KW-0547">Nucleotide-binding</keyword>
<keyword evidence="8" id="KW-0479">Metal-binding</keyword>
<evidence type="ECO:0000313" key="12">
    <source>
        <dbReference type="Proteomes" id="UP000294739"/>
    </source>
</evidence>
<keyword evidence="2 11" id="KW-0808">Transferase</keyword>
<feature type="active site" description="Proton acceptor" evidence="7">
    <location>
        <position position="156"/>
    </location>
</feature>
<feature type="domain" description="Aminoglycoside phosphotransferase" evidence="10">
    <location>
        <begin position="4"/>
        <end position="220"/>
    </location>
</feature>
<evidence type="ECO:0000256" key="5">
    <source>
        <dbReference type="ARBA" id="ARBA00022840"/>
    </source>
</evidence>
<evidence type="ECO:0000313" key="11">
    <source>
        <dbReference type="EMBL" id="TDE15977.1"/>
    </source>
</evidence>
<evidence type="ECO:0000256" key="4">
    <source>
        <dbReference type="ARBA" id="ARBA00022777"/>
    </source>
</evidence>
<dbReference type="Pfam" id="PF01636">
    <property type="entry name" value="APH"/>
    <property type="match status" value="1"/>
</dbReference>
<dbReference type="GO" id="GO:0046677">
    <property type="term" value="P:response to antibiotic"/>
    <property type="evidence" value="ECO:0007669"/>
    <property type="project" value="UniProtKB-KW"/>
</dbReference>
<dbReference type="PANTHER" id="PTHR21310">
    <property type="entry name" value="AMINOGLYCOSIDE PHOSPHOTRANSFERASE-RELATED-RELATED"/>
    <property type="match status" value="1"/>
</dbReference>
<dbReference type="GO" id="GO:0005524">
    <property type="term" value="F:ATP binding"/>
    <property type="evidence" value="ECO:0007669"/>
    <property type="project" value="UniProtKB-KW"/>
</dbReference>
<protein>
    <submittedName>
        <fullName evidence="11">Aminoglycoside 3'-phosphotransferase</fullName>
    </submittedName>
</protein>
<dbReference type="OrthoDB" id="3806873at2"/>
<keyword evidence="8" id="KW-0460">Magnesium</keyword>
<evidence type="ECO:0000256" key="9">
    <source>
        <dbReference type="SAM" id="MobiDB-lite"/>
    </source>
</evidence>
<proteinExistence type="inferred from homology"/>
<evidence type="ECO:0000256" key="8">
    <source>
        <dbReference type="PIRSR" id="PIRSR000706-2"/>
    </source>
</evidence>
<feature type="binding site" evidence="8">
    <location>
        <position position="176"/>
    </location>
    <ligand>
        <name>Mg(2+)</name>
        <dbReference type="ChEBI" id="CHEBI:18420"/>
    </ligand>
</feature>